<dbReference type="NCBIfam" id="TIGR01439">
    <property type="entry name" value="lp_hng_hel_AbrB"/>
    <property type="match status" value="1"/>
</dbReference>
<dbReference type="Gene3D" id="2.10.260.10">
    <property type="match status" value="1"/>
</dbReference>
<dbReference type="EMBL" id="JMIY01000003">
    <property type="protein sequence ID" value="KCZ72349.1"/>
    <property type="molecule type" value="Genomic_DNA"/>
</dbReference>
<sequence>MMGEIIDIAKVSKINQITIPKAVREILKLNPDDRLVFKREDNKIVIEKA</sequence>
<dbReference type="SMART" id="SM00966">
    <property type="entry name" value="SpoVT_AbrB"/>
    <property type="match status" value="1"/>
</dbReference>
<dbReference type="Proteomes" id="UP000027153">
    <property type="component" value="Unassembled WGS sequence"/>
</dbReference>
<proteinExistence type="predicted"/>
<dbReference type="SUPFAM" id="SSF89447">
    <property type="entry name" value="AbrB/MazE/MraZ-like"/>
    <property type="match status" value="1"/>
</dbReference>
<dbReference type="Pfam" id="PF04014">
    <property type="entry name" value="MazE_antitoxin"/>
    <property type="match status" value="1"/>
</dbReference>
<dbReference type="RefSeq" id="WP_081810198.1">
    <property type="nucleotide sequence ID" value="NZ_JMIY01000003.1"/>
</dbReference>
<protein>
    <submittedName>
        <fullName evidence="2">Looped-hinge helix DNA binding domain, AbrB family</fullName>
    </submittedName>
</protein>
<name>A0A062V9B4_9EURY</name>
<evidence type="ECO:0000313" key="2">
    <source>
        <dbReference type="EMBL" id="KCZ72349.1"/>
    </source>
</evidence>
<gene>
    <name evidence="2" type="ORF">ANME2D_01755</name>
</gene>
<dbReference type="GO" id="GO:0003677">
    <property type="term" value="F:DNA binding"/>
    <property type="evidence" value="ECO:0007669"/>
    <property type="project" value="InterPro"/>
</dbReference>
<dbReference type="AlphaFoldDB" id="A0A062V9B4"/>
<keyword evidence="3" id="KW-1185">Reference proteome</keyword>
<dbReference type="InterPro" id="IPR007159">
    <property type="entry name" value="SpoVT-AbrB_dom"/>
</dbReference>
<evidence type="ECO:0000259" key="1">
    <source>
        <dbReference type="PROSITE" id="PS51740"/>
    </source>
</evidence>
<accession>A0A062V9B4</accession>
<reference evidence="2 3" key="1">
    <citation type="journal article" date="2013" name="Nature">
        <title>Anaerobic oxidation of methane coupled to nitrate reduction in a novel archaeal lineage.</title>
        <authorList>
            <person name="Haroon M.F."/>
            <person name="Hu S."/>
            <person name="Shi Y."/>
            <person name="Imelfort M."/>
            <person name="Keller J."/>
            <person name="Hugenholtz P."/>
            <person name="Yuan Z."/>
            <person name="Tyson G.W."/>
        </authorList>
    </citation>
    <scope>NUCLEOTIDE SEQUENCE [LARGE SCALE GENOMIC DNA]</scope>
    <source>
        <strain evidence="2 3">ANME-2d</strain>
    </source>
</reference>
<feature type="domain" description="SpoVT-AbrB" evidence="1">
    <location>
        <begin position="6"/>
        <end position="49"/>
    </location>
</feature>
<evidence type="ECO:0000313" key="3">
    <source>
        <dbReference type="Proteomes" id="UP000027153"/>
    </source>
</evidence>
<dbReference type="InterPro" id="IPR037914">
    <property type="entry name" value="SpoVT-AbrB_sf"/>
</dbReference>
<comment type="caution">
    <text evidence="2">The sequence shown here is derived from an EMBL/GenBank/DDBJ whole genome shotgun (WGS) entry which is preliminary data.</text>
</comment>
<organism evidence="2 3">
    <name type="scientific">Candidatus Methanoperedens nitratireducens</name>
    <dbReference type="NCBI Taxonomy" id="1392998"/>
    <lineage>
        <taxon>Archaea</taxon>
        <taxon>Methanobacteriati</taxon>
        <taxon>Methanobacteriota</taxon>
        <taxon>Stenosarchaea group</taxon>
        <taxon>Methanomicrobia</taxon>
        <taxon>Methanosarcinales</taxon>
        <taxon>ANME-2 cluster</taxon>
        <taxon>Candidatus Methanoperedentaceae</taxon>
        <taxon>Candidatus Methanoperedens</taxon>
    </lineage>
</organism>
<dbReference type="PROSITE" id="PS51740">
    <property type="entry name" value="SPOVT_ABRB"/>
    <property type="match status" value="1"/>
</dbReference>